<dbReference type="AlphaFoldDB" id="A0A2M8IZC6"/>
<evidence type="ECO:0000313" key="1">
    <source>
        <dbReference type="EMBL" id="PJE35893.1"/>
    </source>
</evidence>
<keyword evidence="1" id="KW-0223">Dioxygenase</keyword>
<dbReference type="PIRSF" id="PIRSF028139">
    <property type="entry name" value="DOPA-diox_rel_Mll2280"/>
    <property type="match status" value="1"/>
</dbReference>
<dbReference type="SUPFAM" id="SSF143410">
    <property type="entry name" value="DOPA-like"/>
    <property type="match status" value="1"/>
</dbReference>
<dbReference type="GO" id="GO:0051213">
    <property type="term" value="F:dioxygenase activity"/>
    <property type="evidence" value="ECO:0007669"/>
    <property type="project" value="UniProtKB-KW"/>
</dbReference>
<keyword evidence="1" id="KW-0560">Oxidoreductase</keyword>
<dbReference type="Proteomes" id="UP000231553">
    <property type="component" value="Unassembled WGS sequence"/>
</dbReference>
<gene>
    <name evidence="1" type="ORF">CVM52_14830</name>
</gene>
<dbReference type="InterPro" id="IPR014980">
    <property type="entry name" value="DOPA_dioxygen"/>
</dbReference>
<dbReference type="RefSeq" id="WP_100163267.1">
    <property type="nucleotide sequence ID" value="NZ_PGTB01000066.1"/>
</dbReference>
<keyword evidence="2" id="KW-1185">Reference proteome</keyword>
<dbReference type="Pfam" id="PF08883">
    <property type="entry name" value="DOPA_dioxygen"/>
    <property type="match status" value="1"/>
</dbReference>
<proteinExistence type="predicted"/>
<dbReference type="OrthoDB" id="572228at2"/>
<dbReference type="Gene3D" id="3.30.70.1240">
    <property type="entry name" value="DOPA-like domains"/>
    <property type="match status" value="1"/>
</dbReference>
<comment type="caution">
    <text evidence="1">The sequence shown here is derived from an EMBL/GenBank/DDBJ whole genome shotgun (WGS) entry which is preliminary data.</text>
</comment>
<accession>A0A2M8IZC6</accession>
<sequence length="110" mass="12278">MDSTITGFHAHLYYDADSLGTARAVRDAAGEALPVEVGRLHEKPVGPHPMWSCQLAFGRDDFAEVVTWLALHRRGLTVFVHPETGQALQDHRDHALWMGSMPALKLEMFN</sequence>
<reference evidence="1 2" key="1">
    <citation type="journal article" date="2018" name="Int. J. Syst. Evol. Microbiol.">
        <title>Pseudooceanicola lipolyticus sp. nov., a marine alphaproteobacterium, reclassification of Oceanicola flagellatus as Pseudooceanicola flagellatus comb. nov. and emended description of the genus Pseudooceanicola.</title>
        <authorList>
            <person name="Huang M.-M."/>
            <person name="Guo L.-L."/>
            <person name="Wu Y.-H."/>
            <person name="Lai Q.-L."/>
            <person name="Shao Z.-Z."/>
            <person name="Wang C.-S."/>
            <person name="Wu M."/>
            <person name="Xu X.-W."/>
        </authorList>
    </citation>
    <scope>NUCLEOTIDE SEQUENCE [LARGE SCALE GENOMIC DNA]</scope>
    <source>
        <strain evidence="1 2">157</strain>
    </source>
</reference>
<dbReference type="EMBL" id="PGTB01000066">
    <property type="protein sequence ID" value="PJE35893.1"/>
    <property type="molecule type" value="Genomic_DNA"/>
</dbReference>
<organism evidence="1 2">
    <name type="scientific">Pseudooceanicola lipolyticus</name>
    <dbReference type="NCBI Taxonomy" id="2029104"/>
    <lineage>
        <taxon>Bacteria</taxon>
        <taxon>Pseudomonadati</taxon>
        <taxon>Pseudomonadota</taxon>
        <taxon>Alphaproteobacteria</taxon>
        <taxon>Rhodobacterales</taxon>
        <taxon>Paracoccaceae</taxon>
        <taxon>Pseudooceanicola</taxon>
    </lineage>
</organism>
<dbReference type="PANTHER" id="PTHR36423">
    <property type="entry name" value="AFR070WP"/>
    <property type="match status" value="1"/>
</dbReference>
<name>A0A2M8IZC6_9RHOB</name>
<protein>
    <submittedName>
        <fullName evidence="1">4,5-dioxygenase</fullName>
    </submittedName>
</protein>
<dbReference type="InterPro" id="IPR023389">
    <property type="entry name" value="DOPA-like_sf"/>
</dbReference>
<evidence type="ECO:0000313" key="2">
    <source>
        <dbReference type="Proteomes" id="UP000231553"/>
    </source>
</evidence>
<dbReference type="PANTHER" id="PTHR36423:SF2">
    <property type="entry name" value="AFR070WP"/>
    <property type="match status" value="1"/>
</dbReference>